<proteinExistence type="predicted"/>
<dbReference type="Proteomes" id="UP000242861">
    <property type="component" value="Unassembled WGS sequence"/>
</dbReference>
<comment type="caution">
    <text evidence="1">The sequence shown here is derived from an EMBL/GenBank/DDBJ whole genome shotgun (WGS) entry which is preliminary data.</text>
</comment>
<dbReference type="RefSeq" id="WP_101194142.1">
    <property type="nucleotide sequence ID" value="NZ_PIYS01000027.1"/>
</dbReference>
<evidence type="ECO:0008006" key="3">
    <source>
        <dbReference type="Google" id="ProtNLM"/>
    </source>
</evidence>
<dbReference type="EMBL" id="PIYS01000027">
    <property type="protein sequence ID" value="PKF70429.1"/>
    <property type="molecule type" value="Genomic_DNA"/>
</dbReference>
<accession>A0A2I0CMP2</accession>
<protein>
    <recommendedName>
        <fullName evidence="3">DUF2513 domain-containing protein</fullName>
    </recommendedName>
</protein>
<dbReference type="AlphaFoldDB" id="A0A2I0CMP2"/>
<evidence type="ECO:0000313" key="2">
    <source>
        <dbReference type="Proteomes" id="UP000242861"/>
    </source>
</evidence>
<name>A0A2I0CMP2_9PSED</name>
<sequence>MKRDMDLIRAMVIALENSHLNGLPDVDKAEFNYHAQLLIEAGLAEGALAPAQRGIPTAALLWRLTWLGHDFADAIRNDTIWNSAKEKVIKPSASWTFGVLLDFLKLEIRRHIPGLE</sequence>
<evidence type="ECO:0000313" key="1">
    <source>
        <dbReference type="EMBL" id="PKF70429.1"/>
    </source>
</evidence>
<gene>
    <name evidence="1" type="ORF">CW360_14110</name>
</gene>
<dbReference type="InterPro" id="IPR019650">
    <property type="entry name" value="DUF2513"/>
</dbReference>
<organism evidence="1 2">
    <name type="scientific">Pseudomonas fluvialis</name>
    <dbReference type="NCBI Taxonomy" id="1793966"/>
    <lineage>
        <taxon>Bacteria</taxon>
        <taxon>Pseudomonadati</taxon>
        <taxon>Pseudomonadota</taxon>
        <taxon>Gammaproteobacteria</taxon>
        <taxon>Pseudomonadales</taxon>
        <taxon>Pseudomonadaceae</taxon>
        <taxon>Pseudomonas</taxon>
    </lineage>
</organism>
<reference evidence="2" key="1">
    <citation type="submission" date="2017-12" db="EMBL/GenBank/DDBJ databases">
        <authorList>
            <person name="Yu X.-Y."/>
        </authorList>
    </citation>
    <scope>NUCLEOTIDE SEQUENCE [LARGE SCALE GENOMIC DNA]</scope>
    <source>
        <strain evidence="2">ZYSR67-Z</strain>
    </source>
</reference>
<dbReference type="Pfam" id="PF10711">
    <property type="entry name" value="DUF2513"/>
    <property type="match status" value="1"/>
</dbReference>